<feature type="transmembrane region" description="Helical" evidence="6">
    <location>
        <begin position="82"/>
        <end position="103"/>
    </location>
</feature>
<evidence type="ECO:0000256" key="6">
    <source>
        <dbReference type="SAM" id="Phobius"/>
    </source>
</evidence>
<evidence type="ECO:0000256" key="3">
    <source>
        <dbReference type="ARBA" id="ARBA00022989"/>
    </source>
</evidence>
<keyword evidence="9" id="KW-1185">Reference proteome</keyword>
<evidence type="ECO:0000256" key="4">
    <source>
        <dbReference type="ARBA" id="ARBA00023136"/>
    </source>
</evidence>
<feature type="domain" description="Peroxin/Ferlin" evidence="7">
    <location>
        <begin position="266"/>
        <end position="328"/>
    </location>
</feature>
<dbReference type="EMBL" id="JAKELL010000184">
    <property type="protein sequence ID" value="KAH8979122.1"/>
    <property type="molecule type" value="Genomic_DNA"/>
</dbReference>
<gene>
    <name evidence="8" type="ORF">EDB92DRAFT_424141</name>
</gene>
<dbReference type="InterPro" id="IPR010482">
    <property type="entry name" value="TECPR1-like_DysF"/>
</dbReference>
<dbReference type="SMART" id="SM00693">
    <property type="entry name" value="DysFN"/>
    <property type="match status" value="1"/>
</dbReference>
<evidence type="ECO:0000259" key="7">
    <source>
        <dbReference type="SMART" id="SM00693"/>
    </source>
</evidence>
<reference evidence="8" key="1">
    <citation type="submission" date="2022-01" db="EMBL/GenBank/DDBJ databases">
        <title>Comparative genomics reveals a dynamic genome evolution in the ectomycorrhizal milk-cap (Lactarius) mushrooms.</title>
        <authorList>
            <consortium name="DOE Joint Genome Institute"/>
            <person name="Lebreton A."/>
            <person name="Tang N."/>
            <person name="Kuo A."/>
            <person name="LaButti K."/>
            <person name="Drula E."/>
            <person name="Barry K."/>
            <person name="Clum A."/>
            <person name="Lipzen A."/>
            <person name="Mousain D."/>
            <person name="Ng V."/>
            <person name="Wang R."/>
            <person name="Wang X."/>
            <person name="Dai Y."/>
            <person name="Henrissat B."/>
            <person name="Grigoriev I.V."/>
            <person name="Guerin-Laguette A."/>
            <person name="Yu F."/>
            <person name="Martin F.M."/>
        </authorList>
    </citation>
    <scope>NUCLEOTIDE SEQUENCE</scope>
    <source>
        <strain evidence="8">QP</strain>
    </source>
</reference>
<organism evidence="8 9">
    <name type="scientific">Lactarius akahatsu</name>
    <dbReference type="NCBI Taxonomy" id="416441"/>
    <lineage>
        <taxon>Eukaryota</taxon>
        <taxon>Fungi</taxon>
        <taxon>Dikarya</taxon>
        <taxon>Basidiomycota</taxon>
        <taxon>Agaricomycotina</taxon>
        <taxon>Agaricomycetes</taxon>
        <taxon>Russulales</taxon>
        <taxon>Russulaceae</taxon>
        <taxon>Lactarius</taxon>
    </lineage>
</organism>
<keyword evidence="4 6" id="KW-0472">Membrane</keyword>
<comment type="subcellular location">
    <subcellularLocation>
        <location evidence="1">Endomembrane system</location>
        <topology evidence="1">Multi-pass membrane protein</topology>
    </subcellularLocation>
</comment>
<dbReference type="Pfam" id="PF06398">
    <property type="entry name" value="Pex24p"/>
    <property type="match status" value="1"/>
</dbReference>
<dbReference type="Proteomes" id="UP001201163">
    <property type="component" value="Unassembled WGS sequence"/>
</dbReference>
<dbReference type="InterPro" id="IPR006614">
    <property type="entry name" value="Peroxin/Ferlin"/>
</dbReference>
<evidence type="ECO:0000256" key="2">
    <source>
        <dbReference type="ARBA" id="ARBA00022692"/>
    </source>
</evidence>
<evidence type="ECO:0000313" key="9">
    <source>
        <dbReference type="Proteomes" id="UP001201163"/>
    </source>
</evidence>
<proteinExistence type="predicted"/>
<feature type="transmembrane region" description="Helical" evidence="6">
    <location>
        <begin position="109"/>
        <end position="125"/>
    </location>
</feature>
<dbReference type="InterPro" id="IPR052646">
    <property type="entry name" value="Peroxisomal_PEX28-32"/>
</dbReference>
<sequence length="487" mass="53093">MHQRTGSQPQPQAQATSATVAPVITAEPSQILPEPANEQTGGGGLAGSSTLIDFLHSVPTPLVALLVRLAPSVSHLRRAAQIVSWQSSWVDSWLILATWWALVIFVDPALRYFLPLVIVSAVAYFRRRQPPKDTSQQPITEAAIQAALKDLASLHILLPSLPAFPTSLSPSTLPSISLLRACAIAFIPHLILTYLIPVRVLIGLLGTILLTYRAPFARLLRAALWRSAFIRWTLYRSWAVLSGIPMPSSIPSPAVGAAANTTVAAKFRFAFMVYENQRWWMGLDWTAALLPGERPSWCSASQAPLSPPAAFALPAPTTVFLPVDGVPDAREKRTATWTWAEPEWQVIVHRDGEPSTAVEGVENLEETDADGWVYGDNKWESHSGKGGIGKYTRHRRWTRVAFLTETTERVGPGPTGVSREDGDLRPLDTLPNGDSKEKQKIGEKESEKRDKSPGDSAFSNDRRKSTGLGVVGSGIKQRLHAAVSGSH</sequence>
<dbReference type="GO" id="GO:0005778">
    <property type="term" value="C:peroxisomal membrane"/>
    <property type="evidence" value="ECO:0007669"/>
    <property type="project" value="TreeGrafter"/>
</dbReference>
<dbReference type="PANTHER" id="PTHR31679">
    <property type="entry name" value="PEROXISOMAL MEMBRANE PROTEIN PEX30-RELATED"/>
    <property type="match status" value="1"/>
</dbReference>
<feature type="transmembrane region" description="Helical" evidence="6">
    <location>
        <begin position="184"/>
        <end position="212"/>
    </location>
</feature>
<evidence type="ECO:0000313" key="8">
    <source>
        <dbReference type="EMBL" id="KAH8979122.1"/>
    </source>
</evidence>
<keyword evidence="3 6" id="KW-1133">Transmembrane helix</keyword>
<dbReference type="AlphaFoldDB" id="A0AAD4L867"/>
<comment type="caution">
    <text evidence="8">The sequence shown here is derived from an EMBL/GenBank/DDBJ whole genome shotgun (WGS) entry which is preliminary data.</text>
</comment>
<protein>
    <submittedName>
        <fullName evidence="8">Integral peroxisomal membrane peroxin-domain-containing protein</fullName>
    </submittedName>
</protein>
<evidence type="ECO:0000256" key="5">
    <source>
        <dbReference type="SAM" id="MobiDB-lite"/>
    </source>
</evidence>
<name>A0AAD4L867_9AGAM</name>
<dbReference type="GO" id="GO:0012505">
    <property type="term" value="C:endomembrane system"/>
    <property type="evidence" value="ECO:0007669"/>
    <property type="project" value="UniProtKB-SubCell"/>
</dbReference>
<keyword evidence="2 6" id="KW-0812">Transmembrane</keyword>
<feature type="region of interest" description="Disordered" evidence="5">
    <location>
        <begin position="405"/>
        <end position="487"/>
    </location>
</feature>
<accession>A0AAD4L867</accession>
<feature type="compositionally biased region" description="Basic and acidic residues" evidence="5">
    <location>
        <begin position="434"/>
        <end position="453"/>
    </location>
</feature>
<dbReference type="GO" id="GO:0007031">
    <property type="term" value="P:peroxisome organization"/>
    <property type="evidence" value="ECO:0007669"/>
    <property type="project" value="UniProtKB-ARBA"/>
</dbReference>
<evidence type="ECO:0000256" key="1">
    <source>
        <dbReference type="ARBA" id="ARBA00004127"/>
    </source>
</evidence>
<dbReference type="PANTHER" id="PTHR31679:SF2">
    <property type="entry name" value="PEROXISOMAL MEMBRANE PROTEIN PEX30-RELATED"/>
    <property type="match status" value="1"/>
</dbReference>